<keyword evidence="6" id="KW-1185">Reference proteome</keyword>
<evidence type="ECO:0000313" key="4">
    <source>
        <dbReference type="EMBL" id="MCP2006313.1"/>
    </source>
</evidence>
<accession>A0AA41H9W0</accession>
<gene>
    <name evidence="3" type="ORF">KVP70_02890</name>
    <name evidence="4" type="ORF">L1274_000001</name>
</gene>
<dbReference type="InterPro" id="IPR028921">
    <property type="entry name" value="NTF2_fold_dom"/>
</dbReference>
<evidence type="ECO:0000313" key="3">
    <source>
        <dbReference type="EMBL" id="MBV6319868.1"/>
    </source>
</evidence>
<reference evidence="4" key="2">
    <citation type="submission" date="2022-03" db="EMBL/GenBank/DDBJ databases">
        <title>Genome Encyclopedia of Bacteria and Archaea VI: Functional Genomics of Type Strains.</title>
        <authorList>
            <person name="Whitman W."/>
        </authorList>
    </citation>
    <scope>NUCLEOTIDE SEQUENCE</scope>
    <source>
        <strain evidence="4">HSC-15S17</strain>
    </source>
</reference>
<dbReference type="RefSeq" id="WP_217940480.1">
    <property type="nucleotide sequence ID" value="NZ_JAHTGR010000001.1"/>
</dbReference>
<name>A0AA41H9W0_9BURK</name>
<keyword evidence="1" id="KW-0812">Transmembrane</keyword>
<feature type="transmembrane region" description="Helical" evidence="1">
    <location>
        <begin position="9"/>
        <end position="28"/>
    </location>
</feature>
<sequence length="121" mass="13442">MIRNISQKILINYIFIILIMALLPPSWATQEDIISCPCGESPLTSKNGAVLNEETAKKIAEAILIPIYGKNAIEKQKPFSVSLKNDTWVISGYLPEDMLGGTFLIIICKQDGRIIKITHGR</sequence>
<keyword evidence="1" id="KW-0472">Membrane</keyword>
<dbReference type="EMBL" id="JAHTGR010000001">
    <property type="protein sequence ID" value="MBV6319868.1"/>
    <property type="molecule type" value="Genomic_DNA"/>
</dbReference>
<dbReference type="Proteomes" id="UP001155901">
    <property type="component" value="Unassembled WGS sequence"/>
</dbReference>
<feature type="domain" description="NTF2 fold" evidence="2">
    <location>
        <begin position="55"/>
        <end position="121"/>
    </location>
</feature>
<evidence type="ECO:0000259" key="2">
    <source>
        <dbReference type="Pfam" id="PF15631"/>
    </source>
</evidence>
<dbReference type="Proteomes" id="UP001162889">
    <property type="component" value="Unassembled WGS sequence"/>
</dbReference>
<comment type="caution">
    <text evidence="3">The sequence shown here is derived from an EMBL/GenBank/DDBJ whole genome shotgun (WGS) entry which is preliminary data.</text>
</comment>
<organism evidence="3 5">
    <name type="scientific">Duganella violaceipulchra</name>
    <dbReference type="NCBI Taxonomy" id="2849652"/>
    <lineage>
        <taxon>Bacteria</taxon>
        <taxon>Pseudomonadati</taxon>
        <taxon>Pseudomonadota</taxon>
        <taxon>Betaproteobacteria</taxon>
        <taxon>Burkholderiales</taxon>
        <taxon>Oxalobacteraceae</taxon>
        <taxon>Telluria group</taxon>
        <taxon>Duganella</taxon>
    </lineage>
</organism>
<protein>
    <submittedName>
        <fullName evidence="3">YbbC/YhhH family protein</fullName>
    </submittedName>
</protein>
<dbReference type="EMBL" id="JALJZU010000001">
    <property type="protein sequence ID" value="MCP2006313.1"/>
    <property type="molecule type" value="Genomic_DNA"/>
</dbReference>
<dbReference type="Pfam" id="PF15631">
    <property type="entry name" value="Imm-NTF2-2"/>
    <property type="match status" value="1"/>
</dbReference>
<keyword evidence="1" id="KW-1133">Transmembrane helix</keyword>
<dbReference type="AlphaFoldDB" id="A0AA41H9W0"/>
<reference evidence="3" key="1">
    <citation type="submission" date="2021-07" db="EMBL/GenBank/DDBJ databases">
        <title>Characterization of violacein-producing bacteria and related species.</title>
        <authorList>
            <person name="Wilson H.S."/>
            <person name="De Leon M.E."/>
        </authorList>
    </citation>
    <scope>NUCLEOTIDE SEQUENCE</scope>
    <source>
        <strain evidence="3">HSC-15S17</strain>
    </source>
</reference>
<evidence type="ECO:0000256" key="1">
    <source>
        <dbReference type="SAM" id="Phobius"/>
    </source>
</evidence>
<evidence type="ECO:0000313" key="5">
    <source>
        <dbReference type="Proteomes" id="UP001155901"/>
    </source>
</evidence>
<evidence type="ECO:0000313" key="6">
    <source>
        <dbReference type="Proteomes" id="UP001162889"/>
    </source>
</evidence>
<proteinExistence type="predicted"/>